<name>A0A9W7A5Q7_9STRA</name>
<proteinExistence type="predicted"/>
<gene>
    <name evidence="1" type="ORF">TL16_g03812</name>
</gene>
<evidence type="ECO:0000313" key="2">
    <source>
        <dbReference type="Proteomes" id="UP001162640"/>
    </source>
</evidence>
<dbReference type="EMBL" id="BLQM01000102">
    <property type="protein sequence ID" value="GMH63825.1"/>
    <property type="molecule type" value="Genomic_DNA"/>
</dbReference>
<protein>
    <recommendedName>
        <fullName evidence="3">Cadherin domain-containing protein</fullName>
    </recommendedName>
</protein>
<organism evidence="1 2">
    <name type="scientific">Triparma laevis f. inornata</name>
    <dbReference type="NCBI Taxonomy" id="1714386"/>
    <lineage>
        <taxon>Eukaryota</taxon>
        <taxon>Sar</taxon>
        <taxon>Stramenopiles</taxon>
        <taxon>Ochrophyta</taxon>
        <taxon>Bolidophyceae</taxon>
        <taxon>Parmales</taxon>
        <taxon>Triparmaceae</taxon>
        <taxon>Triparma</taxon>
    </lineage>
</organism>
<dbReference type="Proteomes" id="UP001162640">
    <property type="component" value="Unassembled WGS sequence"/>
</dbReference>
<comment type="caution">
    <text evidence="1">The sequence shown here is derived from an EMBL/GenBank/DDBJ whole genome shotgun (WGS) entry which is preliminary data.</text>
</comment>
<reference evidence="2" key="1">
    <citation type="journal article" date="2023" name="Commun. Biol.">
        <title>Genome analysis of Parmales, the sister group of diatoms, reveals the evolutionary specialization of diatoms from phago-mixotrophs to photoautotrophs.</title>
        <authorList>
            <person name="Ban H."/>
            <person name="Sato S."/>
            <person name="Yoshikawa S."/>
            <person name="Yamada K."/>
            <person name="Nakamura Y."/>
            <person name="Ichinomiya M."/>
            <person name="Sato N."/>
            <person name="Blanc-Mathieu R."/>
            <person name="Endo H."/>
            <person name="Kuwata A."/>
            <person name="Ogata H."/>
        </authorList>
    </citation>
    <scope>NUCLEOTIDE SEQUENCE [LARGE SCALE GENOMIC DNA]</scope>
</reference>
<sequence>MYKEDENFGLDSLGIHIVSDIEGFTVPVSVTVFSDNGSINSQPVYTSSTTISDLNTLISTLTYTPNKDENVFTHGLHEISIKVEGVGVESFEESLKVEFKAVNDPPVILGSDMEIEKNAPLILSSITITDPDASSTPSGYITTTLTCETCTFVTSNVGGVYASNSGSEVEFRGSEINVNTAISTTTFTSSMTGSDLLTITVSDNGNHGSGGVKTTTSTFVITVNNVNTAPVITVPEKTIHINEDTPLTVTAGLEGEMFHNGLHKLTLTSTVGGIYVSDPMVKLVNSKNGDSSLQLLGSYAAVQSLLEKGFTYVPVENGNLKTFGLVQITIELSDEVVGNIKVGSETINIIVEPVNDSPQFTETSTNLEMLEDETLTINFIIKDEDLNESEDETVSLKITSINGVIYFSSGTTFPGLLVVSNITEGIYNDLTILVDINTLNNIFTSNNMKYKPTENFNGDVKIKFSFDDLGNGGGESLMSEIEFDVEVKPVNDKPIIQLFETMLDCTEDTPLPFSGTITIEDKDFDDPGIHEQAKVTVSISCDVGTISHTYTSNNVIYEIGGVNVKSEVVVFSSLIVEVNKLIESMVYYPEDDWNSEDQAQHVTVTIDVNDQGNSGPTSLPLTASSTLHIIVSSVNDGSVIVSDYWDPVIDVEVESIFYIGKELEVLDVDGSTNQMITLTVTASHGVLDFTSPAGTFAVAFETSEPKRLTVKGTITNLNIFITDLTYYTDVKPTIAVSVNFDVQDGDFTNSINLQLNVQEIKHKPDIISPTSINMEEDKESPIQVSVSSKDLQVYDAVTVKICSIEGQVKLEKNGVIDVIFSSGVQDSAEKTIEFRASIEDANTVLQTLVYVPLKNSTTSVTSQDIVTVQVTDNKSKPSQVSSSTILVNVGSVNSAPTIIISSSLTTSQKIPVKLSTITFTGSTSGLYTTTLTSTFGQLKLTETVGVYSSSNGWSGSITVKGGIGSLNEAVESIMFKPVETFTGEEVIKIEIEDEGGLSDSSTVTVTVNAVNEPPVITLPIDLSMSEDEIILLDKISVTDSDSSDLKVVLKVGWELKMVCDGRREGEEICEYEGTEGEVNAKIAKTTITPPTNFNSVHSRSLPTISLTVYDTQTSFTSSTLSVYVTPVNDAPTLTVPSSVVISTSSNTDIYSVSIADVDAGESTDEVLTLTISATTGTITLSSLTGLASATATPLSTSKGYPSISFRGTIDSINAAISPISYTPSSSTYSSESITVTVDDEGNTGDGSALTASATTTLKMSTSSTDVDTPTLSIPPSSTILEDSEFHFTQFSVSSPSSAEESTMAYYTIITISAGRGYFTYPSTFPDVTITPSQNNDVVGGNTHLTITGLPSDITSLLNSPDLALTPQSNHNGVDHLIFTVSTSTNPDSINTSAHNLYVTPVNDAPSIISPPAFNAQQGVSKTLSGIQLVDPDASDSRCSTSGIMTLTASLPSTSTSLISISPTVTGGVEIVSGADALTGIKTITERGSLSGLQSSINTLSYTSLPSFGNCGGSDLSDTESLQVIVYASNDPPTIASSMLTAIQGASDTGNIFTTNEDTAVSLPAIAITDDSATNTLTVTLSVSHGTIELSSQTDILLSSTSSAVGQTITFTALPPDASNALNALLYTPELNFNDADSNTSPEILIISVTDSGFNEVTQRYRIAVTSVNDAPSITAPTSISAVEDTPTAVPSVVVNDPDSEACGLALTAFVTKGALSVDSAIATSNGAVYSTDSSSTSITLTGSSSSINAVLLSLTYTTAEDDDSNDDIILTIADQLCSPSSSLTTSVKIPIMVTSSFDAPSITTAVSSTAVTTSEDTPVTLQTLTVKSPDTKSTSSVGFTISSSLGGTLSLATENGIQLDETDVTQTIAVSSSVKNSHTSTPEVQRIRTYVPFSYEVQKFEIKGALEEVLFEVTHNGATETVTLTTLSWDDVASDLKHAIELLPNIGKVSVSTSSTITSLGTYLVTFFSNDGDLPLFAASTSHGANFAATEISKGSTSREKQRVEIYSDVALSAGEFKLGVHDSTNTGSTPSHMDDSFVSAKIAYDASASAIELVLNTLPNIKLAKVTAIDTNKQMLYTEGNSRANLYRTSWDIEFHAEDFNRPLMTALWKGNSTSFTRADQHECSDCTQFSDFYPGDPDQRGNVTQVMVKEIVNGSDPIDSRSTFTLTYDGELHEAR</sequence>
<accession>A0A9W7A5Q7</accession>
<evidence type="ECO:0008006" key="3">
    <source>
        <dbReference type="Google" id="ProtNLM"/>
    </source>
</evidence>
<evidence type="ECO:0000313" key="1">
    <source>
        <dbReference type="EMBL" id="GMH63825.1"/>
    </source>
</evidence>